<dbReference type="CDD" id="cd14743">
    <property type="entry name" value="PAAR_CT_1"/>
    <property type="match status" value="1"/>
</dbReference>
<evidence type="ECO:0000313" key="2">
    <source>
        <dbReference type="Proteomes" id="UP000077671"/>
    </source>
</evidence>
<sequence length="133" mass="12950">MSGKPAARVSDPTACPLPGHGTNPIVSGSPDVIFDGLSAARQTDSTACGSTLAGNVIPNVLINGLPATTIGTVGNHGNVVVGGSGTVIIGMAGGGAAFVPPVIKAPALCLPCLLLAAKRNATFVPLENLGVSK</sequence>
<gene>
    <name evidence="1" type="ORF">A4X03_0g2015</name>
</gene>
<proteinExistence type="predicted"/>
<protein>
    <submittedName>
        <fullName evidence="1">Uncharacterized protein</fullName>
    </submittedName>
</protein>
<dbReference type="EMBL" id="LWDD02000181">
    <property type="protein sequence ID" value="KAE8263001.1"/>
    <property type="molecule type" value="Genomic_DNA"/>
</dbReference>
<reference evidence="1" key="1">
    <citation type="submission" date="2016-04" db="EMBL/GenBank/DDBJ databases">
        <authorList>
            <person name="Nguyen H.D."/>
            <person name="Kesanakurti P."/>
            <person name="Cullis J."/>
            <person name="Levesque C.A."/>
            <person name="Hambleton S."/>
        </authorList>
    </citation>
    <scope>NUCLEOTIDE SEQUENCE</scope>
    <source>
        <strain evidence="1">DAOMC 238032</strain>
    </source>
</reference>
<dbReference type="Gene3D" id="2.60.200.60">
    <property type="match status" value="1"/>
</dbReference>
<dbReference type="InterPro" id="IPR008727">
    <property type="entry name" value="PAAR_motif"/>
</dbReference>
<accession>A0A177UGF7</accession>
<dbReference type="AlphaFoldDB" id="A0A177UGF7"/>
<dbReference type="Pfam" id="PF05488">
    <property type="entry name" value="PAAR_motif"/>
    <property type="match status" value="1"/>
</dbReference>
<dbReference type="Proteomes" id="UP000077671">
    <property type="component" value="Unassembled WGS sequence"/>
</dbReference>
<comment type="caution">
    <text evidence="1">The sequence shown here is derived from an EMBL/GenBank/DDBJ whole genome shotgun (WGS) entry which is preliminary data.</text>
</comment>
<name>A0A177UGF7_9BASI</name>
<reference evidence="1" key="2">
    <citation type="journal article" date="2019" name="IMA Fungus">
        <title>Genome sequencing and comparison of five Tilletia species to identify candidate genes for the detection of regulated species infecting wheat.</title>
        <authorList>
            <person name="Nguyen H.D.T."/>
            <person name="Sultana T."/>
            <person name="Kesanakurti P."/>
            <person name="Hambleton S."/>
        </authorList>
    </citation>
    <scope>NUCLEOTIDE SEQUENCE</scope>
    <source>
        <strain evidence="1">DAOMC 238032</strain>
    </source>
</reference>
<evidence type="ECO:0000313" key="1">
    <source>
        <dbReference type="EMBL" id="KAE8263001.1"/>
    </source>
</evidence>
<organism evidence="1 2">
    <name type="scientific">Tilletia caries</name>
    <name type="common">wheat bunt fungus</name>
    <dbReference type="NCBI Taxonomy" id="13290"/>
    <lineage>
        <taxon>Eukaryota</taxon>
        <taxon>Fungi</taxon>
        <taxon>Dikarya</taxon>
        <taxon>Basidiomycota</taxon>
        <taxon>Ustilaginomycotina</taxon>
        <taxon>Exobasidiomycetes</taxon>
        <taxon>Tilletiales</taxon>
        <taxon>Tilletiaceae</taxon>
        <taxon>Tilletia</taxon>
    </lineage>
</organism>